<accession>A0A926I1N3</accession>
<reference evidence="1" key="1">
    <citation type="submission" date="2020-08" db="EMBL/GenBank/DDBJ databases">
        <title>Genome public.</title>
        <authorList>
            <person name="Liu C."/>
            <person name="Sun Q."/>
        </authorList>
    </citation>
    <scope>NUCLEOTIDE SEQUENCE</scope>
    <source>
        <strain evidence="1">NSJ-32</strain>
    </source>
</reference>
<name>A0A926I1N3_9FIRM</name>
<proteinExistence type="predicted"/>
<dbReference type="EMBL" id="JACRSQ010000007">
    <property type="protein sequence ID" value="MBC8543186.1"/>
    <property type="molecule type" value="Genomic_DNA"/>
</dbReference>
<gene>
    <name evidence="1" type="ORF">H8730_06485</name>
</gene>
<dbReference type="PROSITE" id="PS51257">
    <property type="entry name" value="PROKAR_LIPOPROTEIN"/>
    <property type="match status" value="1"/>
</dbReference>
<organism evidence="1 2">
    <name type="scientific">Bianquea renquensis</name>
    <dbReference type="NCBI Taxonomy" id="2763661"/>
    <lineage>
        <taxon>Bacteria</taxon>
        <taxon>Bacillati</taxon>
        <taxon>Bacillota</taxon>
        <taxon>Clostridia</taxon>
        <taxon>Eubacteriales</taxon>
        <taxon>Bianqueaceae</taxon>
        <taxon>Bianquea</taxon>
    </lineage>
</organism>
<dbReference type="AlphaFoldDB" id="A0A926I1N3"/>
<evidence type="ECO:0000313" key="1">
    <source>
        <dbReference type="EMBL" id="MBC8543186.1"/>
    </source>
</evidence>
<evidence type="ECO:0000313" key="2">
    <source>
        <dbReference type="Proteomes" id="UP000657006"/>
    </source>
</evidence>
<protein>
    <submittedName>
        <fullName evidence="1">Uncharacterized protein</fullName>
    </submittedName>
</protein>
<comment type="caution">
    <text evidence="1">The sequence shown here is derived from an EMBL/GenBank/DDBJ whole genome shotgun (WGS) entry which is preliminary data.</text>
</comment>
<keyword evidence="2" id="KW-1185">Reference proteome</keyword>
<dbReference type="Proteomes" id="UP000657006">
    <property type="component" value="Unassembled WGS sequence"/>
</dbReference>
<dbReference type="RefSeq" id="WP_177713493.1">
    <property type="nucleotide sequence ID" value="NZ_JACRSQ010000007.1"/>
</dbReference>
<sequence>MNSKIENVVSICGFLLISMALSFLFAGCKAGSGSQLKENYIDNGKNEPYAAETPLTDMDFSIYTSQYYSDIISPLVDPDYNKRVTLPCDVEYYQSPGDATPVLTLPKGSDVYVLPRDAANFPTIGYGLQCWPDYQKGWRYGQPFFVTGDFTRSMISQKYDKYYYVRTEQIASVAREFYNNNRKSLQNLTAPEFQKEMVLEIDQTLYDNGAFCSPDLVDLAG</sequence>